<reference evidence="2" key="1">
    <citation type="journal article" date="2019" name="Int. J. Syst. Evol. Microbiol.">
        <title>The Global Catalogue of Microorganisms (GCM) 10K type strain sequencing project: providing services to taxonomists for standard genome sequencing and annotation.</title>
        <authorList>
            <consortium name="The Broad Institute Genomics Platform"/>
            <consortium name="The Broad Institute Genome Sequencing Center for Infectious Disease"/>
            <person name="Wu L."/>
            <person name="Ma J."/>
        </authorList>
    </citation>
    <scope>NUCLEOTIDE SEQUENCE [LARGE SCALE GENOMIC DNA]</scope>
    <source>
        <strain evidence="2">CCM 8391</strain>
    </source>
</reference>
<dbReference type="RefSeq" id="WP_379585771.1">
    <property type="nucleotide sequence ID" value="NZ_JBHSQW010000033.1"/>
</dbReference>
<sequence length="244" mass="25724">MGSEVRNHHTFAGRTIVMLLALLTGTASLLAGSAGSGSGGTEHAPGIEPIRFNQDGGNWSGFVTVGRGFRSVSASWREPAVTCTSVNNRFAIWVGIDGYGSSTVQQTGVATACSSGAPIRQAWYEMVPDLPVYYANPVHPGDSMTAGVVRSGRTYTMTITNNTRKWTRKATAVADAADASAEIVVEPAAGSLPRFDVIRFTDVTVDGQKPGAAAFAIDATNSRGFETRTSPLSDGRFSVSYLHE</sequence>
<accession>A0ABW1J470</accession>
<dbReference type="InterPro" id="IPR013320">
    <property type="entry name" value="ConA-like_dom_sf"/>
</dbReference>
<comment type="caution">
    <text evidence="1">The sequence shown here is derived from an EMBL/GenBank/DDBJ whole genome shotgun (WGS) entry which is preliminary data.</text>
</comment>
<dbReference type="Gene3D" id="2.60.120.700">
    <property type="entry name" value="Peptidase G1"/>
    <property type="match status" value="1"/>
</dbReference>
<evidence type="ECO:0000313" key="1">
    <source>
        <dbReference type="EMBL" id="MFC5995621.1"/>
    </source>
</evidence>
<dbReference type="PANTHER" id="PTHR37536:SF1">
    <property type="entry name" value="ASPERGILLOPEPSIN, PUTAITVE (AFU_ORTHOLOGUE AFUA_7G01200)"/>
    <property type="match status" value="1"/>
</dbReference>
<dbReference type="SUPFAM" id="SSF49899">
    <property type="entry name" value="Concanavalin A-like lectins/glucanases"/>
    <property type="match status" value="1"/>
</dbReference>
<organism evidence="1 2">
    <name type="scientific">Pseudonocardia hispaniensis</name>
    <dbReference type="NCBI Taxonomy" id="904933"/>
    <lineage>
        <taxon>Bacteria</taxon>
        <taxon>Bacillati</taxon>
        <taxon>Actinomycetota</taxon>
        <taxon>Actinomycetes</taxon>
        <taxon>Pseudonocardiales</taxon>
        <taxon>Pseudonocardiaceae</taxon>
        <taxon>Pseudonocardia</taxon>
    </lineage>
</organism>
<dbReference type="InterPro" id="IPR000250">
    <property type="entry name" value="Peptidase_G1"/>
</dbReference>
<keyword evidence="2" id="KW-1185">Reference proteome</keyword>
<gene>
    <name evidence="1" type="ORF">ACFQE5_15505</name>
</gene>
<dbReference type="EMBL" id="JBHSQW010000033">
    <property type="protein sequence ID" value="MFC5995621.1"/>
    <property type="molecule type" value="Genomic_DNA"/>
</dbReference>
<dbReference type="CDD" id="cd13426">
    <property type="entry name" value="Peptidase_G1"/>
    <property type="match status" value="1"/>
</dbReference>
<dbReference type="PANTHER" id="PTHR37536">
    <property type="entry name" value="PUTATIVE (AFU_ORTHOLOGUE AFUA_3G02970)-RELATED"/>
    <property type="match status" value="1"/>
</dbReference>
<evidence type="ECO:0000313" key="2">
    <source>
        <dbReference type="Proteomes" id="UP001596302"/>
    </source>
</evidence>
<dbReference type="InterPro" id="IPR038656">
    <property type="entry name" value="Peptidase_G1_sf"/>
</dbReference>
<name>A0ABW1J470_9PSEU</name>
<dbReference type="Proteomes" id="UP001596302">
    <property type="component" value="Unassembled WGS sequence"/>
</dbReference>
<proteinExistence type="predicted"/>
<dbReference type="Pfam" id="PF01828">
    <property type="entry name" value="Peptidase_A4"/>
    <property type="match status" value="1"/>
</dbReference>
<protein>
    <submittedName>
        <fullName evidence="1">G1 family glutamic endopeptidase</fullName>
    </submittedName>
</protein>